<dbReference type="RefSeq" id="WP_132694112.1">
    <property type="nucleotide sequence ID" value="NZ_SLVM01000006.1"/>
</dbReference>
<dbReference type="OrthoDB" id="9789139at2"/>
<evidence type="ECO:0000313" key="1">
    <source>
        <dbReference type="EMBL" id="TCM85835.1"/>
    </source>
</evidence>
<gene>
    <name evidence="1" type="ORF">EV216_106135</name>
</gene>
<accession>A0A4R1YXC4</accession>
<dbReference type="EMBL" id="SLVM01000006">
    <property type="protein sequence ID" value="TCM85835.1"/>
    <property type="molecule type" value="Genomic_DNA"/>
</dbReference>
<keyword evidence="2" id="KW-1185">Reference proteome</keyword>
<protein>
    <submittedName>
        <fullName evidence="1">DGQHR domain-containing protein</fullName>
    </submittedName>
</protein>
<dbReference type="AlphaFoldDB" id="A0A4R1YXC4"/>
<organism evidence="1 2">
    <name type="scientific">Rhodovulum steppense</name>
    <dbReference type="NCBI Taxonomy" id="540251"/>
    <lineage>
        <taxon>Bacteria</taxon>
        <taxon>Pseudomonadati</taxon>
        <taxon>Pseudomonadota</taxon>
        <taxon>Alphaproteobacteria</taxon>
        <taxon>Rhodobacterales</taxon>
        <taxon>Paracoccaceae</taxon>
        <taxon>Rhodovulum</taxon>
    </lineage>
</organism>
<dbReference type="CDD" id="cd16413">
    <property type="entry name" value="DGQHR_domain"/>
    <property type="match status" value="1"/>
</dbReference>
<dbReference type="Pfam" id="PF14072">
    <property type="entry name" value="DndB"/>
    <property type="match status" value="1"/>
</dbReference>
<reference evidence="1 2" key="1">
    <citation type="submission" date="2019-03" db="EMBL/GenBank/DDBJ databases">
        <title>Genomic Encyclopedia of Type Strains, Phase IV (KMG-IV): sequencing the most valuable type-strain genomes for metagenomic binning, comparative biology and taxonomic classification.</title>
        <authorList>
            <person name="Goeker M."/>
        </authorList>
    </citation>
    <scope>NUCLEOTIDE SEQUENCE [LARGE SCALE GENOMIC DNA]</scope>
    <source>
        <strain evidence="1 2">DSM 21153</strain>
    </source>
</reference>
<comment type="caution">
    <text evidence="1">The sequence shown here is derived from an EMBL/GenBank/DDBJ whole genome shotgun (WGS) entry which is preliminary data.</text>
</comment>
<dbReference type="InterPro" id="IPR017642">
    <property type="entry name" value="DNA_S_mod_DndB"/>
</dbReference>
<dbReference type="InterPro" id="IPR017601">
    <property type="entry name" value="DGQHR-contain_dom"/>
</dbReference>
<name>A0A4R1YXC4_9RHOB</name>
<proteinExistence type="predicted"/>
<sequence>MTKFSFPALSISQPIGEFYLCVMDRSDLIAVSSSDIRRLKDSEFDEYIGIQRRLNPSRMKEIRNYVNSYDASFPTSVILAVDSRSAEYDVEKRVLSLFSEQGGNGEDIAVIIDGQHRIEGLKAFKGEDFEVPVCIFVGPDMQTKSTIFATVNLAQTKVNRSLAYDLLAYEKKETPQKVCHKVAVSLDRMEESPFHKRIKRLGVATEGRSGETLTQATVVEALLPFVSDDPLRDRNDLWRFEIRRQLQNVDDRKFPFRRFYLSGDDDLILANVINFFLAIRQRYPESWDKVREKGNVLPKTNGFRALMRALRVVYPILRDKKEKDVLRSADYADFVNAIPLEDHEFTTETFPAGTSGEARLFEYLKEAIPEL</sequence>
<dbReference type="NCBIfam" id="TIGR03187">
    <property type="entry name" value="DGQHR"/>
    <property type="match status" value="1"/>
</dbReference>
<evidence type="ECO:0000313" key="2">
    <source>
        <dbReference type="Proteomes" id="UP000295277"/>
    </source>
</evidence>
<dbReference type="Proteomes" id="UP000295277">
    <property type="component" value="Unassembled WGS sequence"/>
</dbReference>